<accession>A0A2N9B9V4</accession>
<name>A0A2N9B9V4_STRCX</name>
<evidence type="ECO:0000313" key="2">
    <source>
        <dbReference type="Proteomes" id="UP000235464"/>
    </source>
</evidence>
<reference evidence="2" key="1">
    <citation type="submission" date="2017-11" db="EMBL/GenBank/DDBJ databases">
        <authorList>
            <person name="Wibberg D."/>
        </authorList>
    </citation>
    <scope>NUCLEOTIDE SEQUENCE [LARGE SCALE GENOMIC DNA]</scope>
</reference>
<protein>
    <submittedName>
        <fullName evidence="1">Uncharacterized protein</fullName>
    </submittedName>
</protein>
<proteinExistence type="predicted"/>
<evidence type="ECO:0000313" key="1">
    <source>
        <dbReference type="EMBL" id="SOR80133.1"/>
    </source>
</evidence>
<sequence>MKLRTVCPQAPRTWTVELRCQTGGIVLVCQHCPQDGQRVTAESARSAALAHLARHARGDLRAHHLRICQCHERGCRWHRRHRGCAGPIRLLLACERGGRIWRLADACGACAAATAQAAIVPDTMLAVPAHPPSARPRHSRRPRGPGERVRVSEILSYLAAALPAEVSAGARLLALQCALRMNVYMQVQLPAGLLRGLRIDARETCYELERARWLNVVNGPGAGGVAAKLRDAALLAQSPARPDRRRAADWALRTGRPARTGEAEHRLWLLRVYLAAHSHPSSGEGLSECDRIIRDCGLHDQGFHSALTRLTATGIVEEWRICPNSGDVRWRLASGHSRGASYGPWV</sequence>
<dbReference type="EMBL" id="LT963352">
    <property type="protein sequence ID" value="SOR80133.1"/>
    <property type="molecule type" value="Genomic_DNA"/>
</dbReference>
<keyword evidence="2" id="KW-1185">Reference proteome</keyword>
<dbReference type="Proteomes" id="UP000235464">
    <property type="component" value="Chromosome I"/>
</dbReference>
<dbReference type="RefSeq" id="WP_010044177.1">
    <property type="nucleotide sequence ID" value="NZ_LT962942.1"/>
</dbReference>
<gene>
    <name evidence="1" type="ORF">SCNRRL3882_3589</name>
</gene>
<dbReference type="AlphaFoldDB" id="A0A2N9B9V4"/>
<organism evidence="1 2">
    <name type="scientific">Streptomyces chartreusis NRRL 3882</name>
    <dbReference type="NCBI Taxonomy" id="1079985"/>
    <lineage>
        <taxon>Bacteria</taxon>
        <taxon>Bacillati</taxon>
        <taxon>Actinomycetota</taxon>
        <taxon>Actinomycetes</taxon>
        <taxon>Kitasatosporales</taxon>
        <taxon>Streptomycetaceae</taxon>
        <taxon>Streptomyces</taxon>
    </lineage>
</organism>